<dbReference type="SMART" id="SM00729">
    <property type="entry name" value="Elp3"/>
    <property type="match status" value="1"/>
</dbReference>
<evidence type="ECO:0000313" key="6">
    <source>
        <dbReference type="Proteomes" id="UP000067626"/>
    </source>
</evidence>
<dbReference type="SUPFAM" id="SSF102114">
    <property type="entry name" value="Radical SAM enzymes"/>
    <property type="match status" value="1"/>
</dbReference>
<evidence type="ECO:0000313" key="5">
    <source>
        <dbReference type="EMBL" id="AKT39278.1"/>
    </source>
</evidence>
<evidence type="ECO:0000259" key="4">
    <source>
        <dbReference type="SMART" id="SM00729"/>
    </source>
</evidence>
<dbReference type="GO" id="GO:0003824">
    <property type="term" value="F:catalytic activity"/>
    <property type="evidence" value="ECO:0007669"/>
    <property type="project" value="InterPro"/>
</dbReference>
<dbReference type="InterPro" id="IPR006638">
    <property type="entry name" value="Elp3/MiaA/NifB-like_rSAM"/>
</dbReference>
<dbReference type="GO" id="GO:0046872">
    <property type="term" value="F:metal ion binding"/>
    <property type="evidence" value="ECO:0007669"/>
    <property type="project" value="UniProtKB-KW"/>
</dbReference>
<dbReference type="Pfam" id="PF04055">
    <property type="entry name" value="Radical_SAM"/>
    <property type="match status" value="1"/>
</dbReference>
<keyword evidence="6" id="KW-1185">Reference proteome</keyword>
<keyword evidence="2" id="KW-0408">Iron</keyword>
<dbReference type="PATRIC" id="fig|52.7.peg.3773"/>
<dbReference type="InterPro" id="IPR007197">
    <property type="entry name" value="rSAM"/>
</dbReference>
<evidence type="ECO:0000256" key="2">
    <source>
        <dbReference type="ARBA" id="ARBA00023004"/>
    </source>
</evidence>
<evidence type="ECO:0000256" key="1">
    <source>
        <dbReference type="ARBA" id="ARBA00022723"/>
    </source>
</evidence>
<dbReference type="Proteomes" id="UP000067626">
    <property type="component" value="Chromosome"/>
</dbReference>
<dbReference type="GO" id="GO:0051536">
    <property type="term" value="F:iron-sulfur cluster binding"/>
    <property type="evidence" value="ECO:0007669"/>
    <property type="project" value="UniProtKB-KW"/>
</dbReference>
<dbReference type="AlphaFoldDB" id="A0A0K1EFC1"/>
<reference evidence="5 6" key="1">
    <citation type="submission" date="2015-07" db="EMBL/GenBank/DDBJ databases">
        <title>Genome analysis of myxobacterium Chondromyces crocatus Cm c5 reveals a high potential for natural compound synthesis and the genetic basis for the loss of fruiting body formation.</title>
        <authorList>
            <person name="Zaburannyi N."/>
            <person name="Bunk B."/>
            <person name="Maier J."/>
            <person name="Overmann J."/>
            <person name="Mueller R."/>
        </authorList>
    </citation>
    <scope>NUCLEOTIDE SEQUENCE [LARGE SCALE GENOMIC DNA]</scope>
    <source>
        <strain evidence="5 6">Cm c5</strain>
    </source>
</reference>
<evidence type="ECO:0000256" key="3">
    <source>
        <dbReference type="ARBA" id="ARBA00023014"/>
    </source>
</evidence>
<dbReference type="InterPro" id="IPR040086">
    <property type="entry name" value="MJ0683-like"/>
</dbReference>
<dbReference type="SFLD" id="SFLDG01084">
    <property type="entry name" value="Uncharacterised_Radical_SAM_Su"/>
    <property type="match status" value="1"/>
</dbReference>
<gene>
    <name evidence="5" type="ORF">CMC5_034260</name>
</gene>
<dbReference type="CDD" id="cd01335">
    <property type="entry name" value="Radical_SAM"/>
    <property type="match status" value="1"/>
</dbReference>
<dbReference type="NCBIfam" id="NF033668">
    <property type="entry name" value="rSAM_PA0069"/>
    <property type="match status" value="1"/>
</dbReference>
<dbReference type="EMBL" id="CP012159">
    <property type="protein sequence ID" value="AKT39278.1"/>
    <property type="molecule type" value="Genomic_DNA"/>
</dbReference>
<name>A0A0K1EFC1_CHOCO</name>
<dbReference type="KEGG" id="ccro:CMC5_034260"/>
<keyword evidence="3" id="KW-0411">Iron-sulfur</keyword>
<dbReference type="STRING" id="52.CMC5_034260"/>
<dbReference type="InterPro" id="IPR058240">
    <property type="entry name" value="rSAM_sf"/>
</dbReference>
<protein>
    <submittedName>
        <fullName evidence="5">Radical SAM protein</fullName>
    </submittedName>
</protein>
<dbReference type="SFLD" id="SFLDS00029">
    <property type="entry name" value="Radical_SAM"/>
    <property type="match status" value="1"/>
</dbReference>
<accession>A0A0K1EFC1</accession>
<dbReference type="PANTHER" id="PTHR43432:SF3">
    <property type="entry name" value="SLR0285 PROTEIN"/>
    <property type="match status" value="1"/>
</dbReference>
<dbReference type="Gene3D" id="3.80.30.30">
    <property type="match status" value="1"/>
</dbReference>
<sequence length="343" mass="37960">MSNPPNPWSSTHVTYLEEAPAATLQVFEEQARSLITQNDSPDLPFRFSANPYRGCLHACAYCYARPGHQYLGWGAGTDFDRKIVVKMNAAEILRREFGRASWQGDTLVLSGSVDCYQPLEASYQITRRLLEVCLTHQNPVVVITKGALVRRDVDLLGELSRKARAKVVLSVTFADDAMARKIEPYASRPSLRFEAMRALSDAGVPTGISISPVIPGLNDTDIPELLERARDAGARSAFMQALRLPREVLPVFDERLQAALPGHAEKVRRAIREIRGGKMNDSAFGARMKGEGRRWEAIEQLFSIHCRKLGLDGVRVAEEGATTFLRPGQQTLPFDLGPARSAS</sequence>
<feature type="domain" description="Elp3/MiaA/NifB-like radical SAM core" evidence="4">
    <location>
        <begin position="45"/>
        <end position="272"/>
    </location>
</feature>
<dbReference type="PANTHER" id="PTHR43432">
    <property type="entry name" value="SLR0285 PROTEIN"/>
    <property type="match status" value="1"/>
</dbReference>
<keyword evidence="1" id="KW-0479">Metal-binding</keyword>
<organism evidence="5 6">
    <name type="scientific">Chondromyces crocatus</name>
    <dbReference type="NCBI Taxonomy" id="52"/>
    <lineage>
        <taxon>Bacteria</taxon>
        <taxon>Pseudomonadati</taxon>
        <taxon>Myxococcota</taxon>
        <taxon>Polyangia</taxon>
        <taxon>Polyangiales</taxon>
        <taxon>Polyangiaceae</taxon>
        <taxon>Chondromyces</taxon>
    </lineage>
</organism>
<proteinExistence type="predicted"/>